<sequence>MALLEIIDLHAMLAEENLEILKGVNLQIGPGQIHAVMGPNGSGKSTLANVIMGNPKYKITSGDIQLEGESILGLTVDQRAKKGIFLSFQHPQEIPGVRLRKFLLSVKQSLGSNEPLLKMNREIESLADEVALNREFLERYLNLGFSGGEKKKSEILQFGFLKPKMAILDEIDSGLDVDALRKIAEAINKFKNEGMSILLITHYQRLLDYITPDQVHVYVNGQIVATDGPELARKIEEKGYAFLLEGIER</sequence>
<dbReference type="GO" id="GO:0016887">
    <property type="term" value="F:ATP hydrolysis activity"/>
    <property type="evidence" value="ECO:0007669"/>
    <property type="project" value="InterPro"/>
</dbReference>
<organism evidence="5 6">
    <name type="scientific">Kosmotoga arenicorallina S304</name>
    <dbReference type="NCBI Taxonomy" id="1453497"/>
    <lineage>
        <taxon>Bacteria</taxon>
        <taxon>Thermotogati</taxon>
        <taxon>Thermotogota</taxon>
        <taxon>Thermotogae</taxon>
        <taxon>Kosmotogales</taxon>
        <taxon>Kosmotogaceae</taxon>
        <taxon>Kosmotoga</taxon>
    </lineage>
</organism>
<accession>A0A182C7C8</accession>
<comment type="caution">
    <text evidence="5">The sequence shown here is derived from an EMBL/GenBank/DDBJ whole genome shotgun (WGS) entry which is preliminary data.</text>
</comment>
<evidence type="ECO:0000256" key="1">
    <source>
        <dbReference type="ARBA" id="ARBA00006216"/>
    </source>
</evidence>
<gene>
    <name evidence="5" type="ORF">AT15_07890</name>
</gene>
<dbReference type="OrthoDB" id="9806149at2"/>
<evidence type="ECO:0000259" key="4">
    <source>
        <dbReference type="PROSITE" id="PS50893"/>
    </source>
</evidence>
<dbReference type="InterPro" id="IPR027417">
    <property type="entry name" value="P-loop_NTPase"/>
</dbReference>
<dbReference type="InterPro" id="IPR003439">
    <property type="entry name" value="ABC_transporter-like_ATP-bd"/>
</dbReference>
<dbReference type="PANTHER" id="PTHR43204:SF1">
    <property type="entry name" value="ABC TRANSPORTER I FAMILY MEMBER 6, CHLOROPLASTIC"/>
    <property type="match status" value="1"/>
</dbReference>
<dbReference type="Pfam" id="PF00005">
    <property type="entry name" value="ABC_tran"/>
    <property type="match status" value="1"/>
</dbReference>
<protein>
    <submittedName>
        <fullName evidence="5">ABC transporter ATP-binding protein</fullName>
    </submittedName>
</protein>
<dbReference type="InterPro" id="IPR003593">
    <property type="entry name" value="AAA+_ATPase"/>
</dbReference>
<feature type="domain" description="ABC transporter" evidence="4">
    <location>
        <begin position="4"/>
        <end position="245"/>
    </location>
</feature>
<dbReference type="EMBL" id="JFHK01000004">
    <property type="protein sequence ID" value="OAA31407.1"/>
    <property type="molecule type" value="Genomic_DNA"/>
</dbReference>
<comment type="similarity">
    <text evidence="1">Belongs to the ABC transporter superfamily. Ycf16 family.</text>
</comment>
<dbReference type="PANTHER" id="PTHR43204">
    <property type="entry name" value="ABC TRANSPORTER I FAMILY MEMBER 6, CHLOROPLASTIC"/>
    <property type="match status" value="1"/>
</dbReference>
<name>A0A182C7C8_9BACT</name>
<dbReference type="NCBIfam" id="TIGR01978">
    <property type="entry name" value="sufC"/>
    <property type="match status" value="1"/>
</dbReference>
<keyword evidence="6" id="KW-1185">Reference proteome</keyword>
<dbReference type="STRING" id="1453497.AT15_07890"/>
<dbReference type="SUPFAM" id="SSF52540">
    <property type="entry name" value="P-loop containing nucleoside triphosphate hydrolases"/>
    <property type="match status" value="1"/>
</dbReference>
<dbReference type="CDD" id="cd03217">
    <property type="entry name" value="ABC_FeS_Assembly"/>
    <property type="match status" value="1"/>
</dbReference>
<dbReference type="GO" id="GO:0005524">
    <property type="term" value="F:ATP binding"/>
    <property type="evidence" value="ECO:0007669"/>
    <property type="project" value="UniProtKB-KW"/>
</dbReference>
<dbReference type="PROSITE" id="PS50893">
    <property type="entry name" value="ABC_TRANSPORTER_2"/>
    <property type="match status" value="1"/>
</dbReference>
<dbReference type="Proteomes" id="UP000077339">
    <property type="component" value="Unassembled WGS sequence"/>
</dbReference>
<dbReference type="InterPro" id="IPR010230">
    <property type="entry name" value="FeS-cluster_ATPase_SufC"/>
</dbReference>
<keyword evidence="2" id="KW-0547">Nucleotide-binding</keyword>
<proteinExistence type="inferred from homology"/>
<dbReference type="PATRIC" id="fig|1453497.3.peg.1568"/>
<keyword evidence="3 5" id="KW-0067">ATP-binding</keyword>
<evidence type="ECO:0000256" key="2">
    <source>
        <dbReference type="ARBA" id="ARBA00022741"/>
    </source>
</evidence>
<dbReference type="Gene3D" id="3.40.50.300">
    <property type="entry name" value="P-loop containing nucleotide triphosphate hydrolases"/>
    <property type="match status" value="1"/>
</dbReference>
<dbReference type="RefSeq" id="WP_068346524.1">
    <property type="nucleotide sequence ID" value="NZ_JFHK01000004.1"/>
</dbReference>
<evidence type="ECO:0000313" key="6">
    <source>
        <dbReference type="Proteomes" id="UP000077339"/>
    </source>
</evidence>
<dbReference type="SMART" id="SM00382">
    <property type="entry name" value="AAA"/>
    <property type="match status" value="1"/>
</dbReference>
<evidence type="ECO:0000256" key="3">
    <source>
        <dbReference type="ARBA" id="ARBA00022840"/>
    </source>
</evidence>
<dbReference type="AlphaFoldDB" id="A0A182C7C8"/>
<evidence type="ECO:0000313" key="5">
    <source>
        <dbReference type="EMBL" id="OAA31407.1"/>
    </source>
</evidence>
<reference evidence="5 6" key="1">
    <citation type="submission" date="2014-02" db="EMBL/GenBank/DDBJ databases">
        <title>Kosmotoga genome sequencing.</title>
        <authorList>
            <person name="Pollo S.M."/>
            <person name="Charchuk R."/>
            <person name="Nesbo C.L."/>
        </authorList>
    </citation>
    <scope>NUCLEOTIDE SEQUENCE [LARGE SCALE GENOMIC DNA]</scope>
    <source>
        <strain evidence="5 6">S304</strain>
    </source>
</reference>